<dbReference type="RefSeq" id="WP_280598869.1">
    <property type="nucleotide sequence ID" value="NZ_JARXRN010000006.1"/>
</dbReference>
<dbReference type="SUPFAM" id="SSF48452">
    <property type="entry name" value="TPR-like"/>
    <property type="match status" value="2"/>
</dbReference>
<dbReference type="SMART" id="SM00028">
    <property type="entry name" value="TPR"/>
    <property type="match status" value="7"/>
</dbReference>
<accession>A0ABT6JE69</accession>
<protein>
    <submittedName>
        <fullName evidence="3">Tetratricopeptide repeat protein</fullName>
    </submittedName>
</protein>
<dbReference type="Pfam" id="PF13428">
    <property type="entry name" value="TPR_14"/>
    <property type="match status" value="1"/>
</dbReference>
<evidence type="ECO:0000313" key="4">
    <source>
        <dbReference type="Proteomes" id="UP001156831"/>
    </source>
</evidence>
<dbReference type="Pfam" id="PF14559">
    <property type="entry name" value="TPR_19"/>
    <property type="match status" value="1"/>
</dbReference>
<gene>
    <name evidence="3" type="ORF">QFW80_00295</name>
</gene>
<dbReference type="PANTHER" id="PTHR45586:SF1">
    <property type="entry name" value="LIPOPOLYSACCHARIDE ASSEMBLY PROTEIN B"/>
    <property type="match status" value="1"/>
</dbReference>
<dbReference type="PANTHER" id="PTHR45586">
    <property type="entry name" value="TPR REPEAT-CONTAINING PROTEIN PA4667"/>
    <property type="match status" value="1"/>
</dbReference>
<evidence type="ECO:0000256" key="2">
    <source>
        <dbReference type="ARBA" id="ARBA00022803"/>
    </source>
</evidence>
<dbReference type="Gene3D" id="1.25.40.10">
    <property type="entry name" value="Tetratricopeptide repeat domain"/>
    <property type="match status" value="3"/>
</dbReference>
<keyword evidence="2" id="KW-0802">TPR repeat</keyword>
<proteinExistence type="predicted"/>
<dbReference type="EMBL" id="JARXRN010000006">
    <property type="protein sequence ID" value="MDH5828964.1"/>
    <property type="molecule type" value="Genomic_DNA"/>
</dbReference>
<organism evidence="3 4">
    <name type="scientific">Luteimonas rhizosphaericola</name>
    <dbReference type="NCBI Taxonomy" id="3042024"/>
    <lineage>
        <taxon>Bacteria</taxon>
        <taxon>Pseudomonadati</taxon>
        <taxon>Pseudomonadota</taxon>
        <taxon>Gammaproteobacteria</taxon>
        <taxon>Lysobacterales</taxon>
        <taxon>Lysobacteraceae</taxon>
        <taxon>Luteimonas</taxon>
    </lineage>
</organism>
<keyword evidence="1" id="KW-0677">Repeat</keyword>
<reference evidence="3 4" key="1">
    <citation type="submission" date="2023-04" db="EMBL/GenBank/DDBJ databases">
        <title>Luteimonas sp. M1R5S18.</title>
        <authorList>
            <person name="Sun J.-Q."/>
        </authorList>
    </citation>
    <scope>NUCLEOTIDE SEQUENCE [LARGE SCALE GENOMIC DNA]</scope>
    <source>
        <strain evidence="3 4">M1R5S18</strain>
    </source>
</reference>
<dbReference type="InterPro" id="IPR019734">
    <property type="entry name" value="TPR_rpt"/>
</dbReference>
<name>A0ABT6JE69_9GAMM</name>
<evidence type="ECO:0000313" key="3">
    <source>
        <dbReference type="EMBL" id="MDH5828964.1"/>
    </source>
</evidence>
<dbReference type="InterPro" id="IPR011990">
    <property type="entry name" value="TPR-like_helical_dom_sf"/>
</dbReference>
<dbReference type="InterPro" id="IPR051012">
    <property type="entry name" value="CellSynth/LPSAsmb/PSIAsmb"/>
</dbReference>
<dbReference type="Proteomes" id="UP001156831">
    <property type="component" value="Unassembled WGS sequence"/>
</dbReference>
<keyword evidence="4" id="KW-1185">Reference proteome</keyword>
<evidence type="ECO:0000256" key="1">
    <source>
        <dbReference type="ARBA" id="ARBA00022737"/>
    </source>
</evidence>
<comment type="caution">
    <text evidence="3">The sequence shown here is derived from an EMBL/GenBank/DDBJ whole genome shotgun (WGS) entry which is preliminary data.</text>
</comment>
<sequence>MQDQILEALRRGANDEALALARRDAAAKPGDAGAQRMLAVALGANGDREGALAAVDRALEIVPDDPDLHFQRATLLAGDRDVEGARAALERSVGLNPNQFGAYVLQAQLALARGDLDEAERQSRLAGRLAPEHPWLLGVDGMVALGRRRPDQALALLSRAAERAPDDEQVLLGLALAYIANGHDAFAEQALRNLIDRRGGPRPWRQLLAETLQRQQRPAEGFDALAPALEGEVPAATLRLAGELALQAGRPADALDWLRRAIAADPRAPRALALALEAWRRLDDRDDATRTLEAALATAPDASALWRARLAIVPVDAADAAYEVLSRWADALPDDPAAMDAQMRLSLATGDTDAALRHARALARRLPGHGGAHTVIVDILRERDPAAAIAHVESLLSSVEGDAARERLIASLGLLEDATGRYASAVERWQSLARIRASRRLPLPPLSAPVSAGRAWPDWTARGDDGTPVRTLFLWGPPGSCVENVATLFSGVPGFRADRMAPGAPDDVFQRYASVHALDNGLLDPAHAMREWSEGLTTRGIEGRHVVEWLLWWDNSLLRVLRPHVDGAAVVFVLRDPRDMLLQWLAFDSPMRIGASSPAAAARWLAGAIGQLLEILEDRLYRVSLVLIDGRESDAAALGEALSEALGMPLDVGGRVLSGLHFPAGHWRRYAEVLAGPFAQLTPVAMRLGYPET</sequence>